<organism evidence="2 3">
    <name type="scientific">Hyphomonas adhaerens MHS-3</name>
    <dbReference type="NCBI Taxonomy" id="1280949"/>
    <lineage>
        <taxon>Bacteria</taxon>
        <taxon>Pseudomonadati</taxon>
        <taxon>Pseudomonadota</taxon>
        <taxon>Alphaproteobacteria</taxon>
        <taxon>Hyphomonadales</taxon>
        <taxon>Hyphomonadaceae</taxon>
        <taxon>Hyphomonas</taxon>
    </lineage>
</organism>
<dbReference type="InterPro" id="IPR000157">
    <property type="entry name" value="TIR_dom"/>
</dbReference>
<accession>A0A069E1L5</accession>
<reference evidence="2 3" key="1">
    <citation type="journal article" date="2014" name="Antonie Van Leeuwenhoek">
        <title>Hyphomonas beringensis sp. nov. and Hyphomonas chukchiensis sp. nov., isolated from surface seawater of the Bering Sea and Chukchi Sea.</title>
        <authorList>
            <person name="Li C."/>
            <person name="Lai Q."/>
            <person name="Li G."/>
            <person name="Dong C."/>
            <person name="Wang J."/>
            <person name="Liao Y."/>
            <person name="Shao Z."/>
        </authorList>
    </citation>
    <scope>NUCLEOTIDE SEQUENCE [LARGE SCALE GENOMIC DNA]</scope>
    <source>
        <strain evidence="2 3">MHS-3</strain>
    </source>
</reference>
<keyword evidence="3" id="KW-1185">Reference proteome</keyword>
<evidence type="ECO:0000259" key="1">
    <source>
        <dbReference type="Pfam" id="PF13676"/>
    </source>
</evidence>
<dbReference type="AlphaFoldDB" id="A0A069E1L5"/>
<dbReference type="RefSeq" id="WP_035572608.1">
    <property type="nucleotide sequence ID" value="NZ_ARYH01000002.1"/>
</dbReference>
<dbReference type="Proteomes" id="UP000027446">
    <property type="component" value="Unassembled WGS sequence"/>
</dbReference>
<name>A0A069E1L5_9PROT</name>
<protein>
    <recommendedName>
        <fullName evidence="1">TIR domain-containing protein</fullName>
    </recommendedName>
</protein>
<dbReference type="InterPro" id="IPR035897">
    <property type="entry name" value="Toll_tir_struct_dom_sf"/>
</dbReference>
<dbReference type="Gene3D" id="3.40.50.10140">
    <property type="entry name" value="Toll/interleukin-1 receptor homology (TIR) domain"/>
    <property type="match status" value="1"/>
</dbReference>
<feature type="domain" description="TIR" evidence="1">
    <location>
        <begin position="29"/>
        <end position="125"/>
    </location>
</feature>
<dbReference type="Pfam" id="PF13676">
    <property type="entry name" value="TIR_2"/>
    <property type="match status" value="1"/>
</dbReference>
<dbReference type="STRING" id="1280949.HAD_13629"/>
<comment type="caution">
    <text evidence="2">The sequence shown here is derived from an EMBL/GenBank/DDBJ whole genome shotgun (WGS) entry which is preliminary data.</text>
</comment>
<evidence type="ECO:0000313" key="2">
    <source>
        <dbReference type="EMBL" id="KCZ83646.1"/>
    </source>
</evidence>
<sequence>MPIDLPPPIVDAHALVQQHEQRVFRTSAFLTYAHDDARYVDEVNSILKVLDVQTFIDKEILTVGRIDDQIIASLKQVEYQIIFCTEASNNSEYCRKEVDFSAGRRVKQIPIFVDPIEKMDWFHFHLSKQYAVIVSGIEDREAATFAIAKQLARLMQLDFGLYQPPK</sequence>
<gene>
    <name evidence="2" type="ORF">HAD_13629</name>
</gene>
<proteinExistence type="predicted"/>
<dbReference type="EMBL" id="ARYH01000002">
    <property type="protein sequence ID" value="KCZ83646.1"/>
    <property type="molecule type" value="Genomic_DNA"/>
</dbReference>
<dbReference type="SUPFAM" id="SSF52200">
    <property type="entry name" value="Toll/Interleukin receptor TIR domain"/>
    <property type="match status" value="1"/>
</dbReference>
<dbReference type="GO" id="GO:0007165">
    <property type="term" value="P:signal transduction"/>
    <property type="evidence" value="ECO:0007669"/>
    <property type="project" value="InterPro"/>
</dbReference>
<evidence type="ECO:0000313" key="3">
    <source>
        <dbReference type="Proteomes" id="UP000027446"/>
    </source>
</evidence>